<dbReference type="EMBL" id="BJWL01000006">
    <property type="protein sequence ID" value="GFY89765.1"/>
    <property type="molecule type" value="Genomic_DNA"/>
</dbReference>
<keyword evidence="5" id="KW-0240">DNA-directed RNA polymerase</keyword>
<name>A0A7J0ETD4_9ERIC</name>
<organism evidence="5 6">
    <name type="scientific">Actinidia rufa</name>
    <dbReference type="NCBI Taxonomy" id="165716"/>
    <lineage>
        <taxon>Eukaryota</taxon>
        <taxon>Viridiplantae</taxon>
        <taxon>Streptophyta</taxon>
        <taxon>Embryophyta</taxon>
        <taxon>Tracheophyta</taxon>
        <taxon>Spermatophyta</taxon>
        <taxon>Magnoliopsida</taxon>
        <taxon>eudicotyledons</taxon>
        <taxon>Gunneridae</taxon>
        <taxon>Pentapetalae</taxon>
        <taxon>asterids</taxon>
        <taxon>Ericales</taxon>
        <taxon>Actinidiaceae</taxon>
        <taxon>Actinidia</taxon>
    </lineage>
</organism>
<feature type="compositionally biased region" description="Pro residues" evidence="2">
    <location>
        <begin position="251"/>
        <end position="260"/>
    </location>
</feature>
<dbReference type="OrthoDB" id="658187at2759"/>
<evidence type="ECO:0000313" key="6">
    <source>
        <dbReference type="Proteomes" id="UP000585474"/>
    </source>
</evidence>
<feature type="coiled-coil region" evidence="1">
    <location>
        <begin position="725"/>
        <end position="759"/>
    </location>
</feature>
<proteinExistence type="predicted"/>
<feature type="domain" description="DUF630" evidence="4">
    <location>
        <begin position="1"/>
        <end position="59"/>
    </location>
</feature>
<evidence type="ECO:0000256" key="2">
    <source>
        <dbReference type="SAM" id="MobiDB-lite"/>
    </source>
</evidence>
<reference evidence="5 6" key="1">
    <citation type="submission" date="2019-07" db="EMBL/GenBank/DDBJ databases">
        <title>De Novo Assembly of kiwifruit Actinidia rufa.</title>
        <authorList>
            <person name="Sugita-Konishi S."/>
            <person name="Sato K."/>
            <person name="Mori E."/>
            <person name="Abe Y."/>
            <person name="Kisaki G."/>
            <person name="Hamano K."/>
            <person name="Suezawa K."/>
            <person name="Otani M."/>
            <person name="Fukuda T."/>
            <person name="Manabe T."/>
            <person name="Gomi K."/>
            <person name="Tabuchi M."/>
            <person name="Akimitsu K."/>
            <person name="Kataoka I."/>
        </authorList>
    </citation>
    <scope>NUCLEOTIDE SEQUENCE [LARGE SCALE GENOMIC DNA]</scope>
    <source>
        <strain evidence="6">cv. Fuchu</strain>
    </source>
</reference>
<evidence type="ECO:0000256" key="1">
    <source>
        <dbReference type="SAM" id="Coils"/>
    </source>
</evidence>
<protein>
    <submittedName>
        <fullName evidence="5">DNA-directed RNA polymerase subunit beta, putative</fullName>
    </submittedName>
</protein>
<comment type="caution">
    <text evidence="5">The sequence shown here is derived from an EMBL/GenBank/DDBJ whole genome shotgun (WGS) entry which is preliminary data.</text>
</comment>
<dbReference type="PANTHER" id="PTHR21450:SF41">
    <property type="entry name" value="RNA POLYMERASE SUBUNIT BETA, PUTATIVE (DUF630 AND DUF632)-RELATED"/>
    <property type="match status" value="1"/>
</dbReference>
<feature type="region of interest" description="Disordered" evidence="2">
    <location>
        <begin position="229"/>
        <end position="265"/>
    </location>
</feature>
<keyword evidence="6" id="KW-1185">Reference proteome</keyword>
<keyword evidence="5" id="KW-0804">Transcription</keyword>
<dbReference type="Proteomes" id="UP000585474">
    <property type="component" value="Unassembled WGS sequence"/>
</dbReference>
<sequence>MGCASSKLDDLPAVALCRERCAFLDEAIHHRYALAEAHLAYTHSLKAVGVSLHRFFDQDLDNSSSPVLNLPPERKGDPELYGTVPAHMAAIHHSHSNSGSHLHFHADSDSDSGSDSPLHHHSGNASPLHSYDQISYADQETLGSYSGGGFMNLNMNINYMKNQGTPSVSYEQRPISSETVYMGESSSSYYPYPYANQNPNSYSYANQNPNSNSYYGGINGFLGSSPSYASSYPPPPEGPVGPANSEASTSKPPPPPPSPPRGSAWDIFNPFESYEKYYPQYTPSRDLKELREEEGIPDLEDEDLEKEVVKEVYREQKFVDSGGGKNFANGVAEDQGMKENNSDLLYHMRPNVSMESDPVDDEVHMVDKKVVDHEERSGDRGNVAAFKARGDSEVLGEIKVQFERASELGNELAKILEVGKFPYKKKCYLSSPITCYFGCLVSSKMLHVITPSFPVESSNPSTSDKVDLAALEIDEDAGMGSGNLSSTLHKLYLWEKKLYEEVKAEEKMRVLHERKCHKLKRLDERGAEAHKIDATRTLVKSLSTKIRIAIQENLAAKDSPTAKDLQLLRMLIGGLIHDFSSLLTRMWKAMLECHRSQCQAIGQAKLLDAVASSKHFSDAHLDATLHLEHELLNWTLRFSYWIGAQKGCVRALNNWLLKCLLYIPEETPDGIVPFSPGRIGAPPVFVICNQWSQALESISEREVVCSMRDFATTVLHLWERDKIEMRQRMMANKDMERKVKNLEREDQKIQKEIQSLDKVIVLVSGDGNGLSPSGNVVYQSDTSKTGSVQVNLQRIFEAMERLTENSLRAYELLLQRIEEDRQDRLVRESEKVS</sequence>
<evidence type="ECO:0000259" key="3">
    <source>
        <dbReference type="Pfam" id="PF04782"/>
    </source>
</evidence>
<dbReference type="InterPro" id="IPR006868">
    <property type="entry name" value="DUF630"/>
</dbReference>
<gene>
    <name evidence="5" type="ORF">Acr_06g0017050</name>
</gene>
<dbReference type="Pfam" id="PF04783">
    <property type="entry name" value="DUF630"/>
    <property type="match status" value="1"/>
</dbReference>
<accession>A0A7J0ETD4</accession>
<evidence type="ECO:0000259" key="4">
    <source>
        <dbReference type="Pfam" id="PF04783"/>
    </source>
</evidence>
<dbReference type="PANTHER" id="PTHR21450">
    <property type="entry name" value="PROTEIN ALTERED PHOSPHATE STARVATION RESPONSE 1"/>
    <property type="match status" value="1"/>
</dbReference>
<keyword evidence="1" id="KW-0175">Coiled coil</keyword>
<dbReference type="GO" id="GO:0000428">
    <property type="term" value="C:DNA-directed RNA polymerase complex"/>
    <property type="evidence" value="ECO:0007669"/>
    <property type="project" value="UniProtKB-KW"/>
</dbReference>
<dbReference type="AlphaFoldDB" id="A0A7J0ETD4"/>
<dbReference type="InterPro" id="IPR006867">
    <property type="entry name" value="DUF632"/>
</dbReference>
<evidence type="ECO:0000313" key="5">
    <source>
        <dbReference type="EMBL" id="GFY89765.1"/>
    </source>
</evidence>
<dbReference type="Pfam" id="PF04782">
    <property type="entry name" value="DUF632"/>
    <property type="match status" value="1"/>
</dbReference>
<feature type="domain" description="DUF632" evidence="3">
    <location>
        <begin position="393"/>
        <end position="714"/>
    </location>
</feature>
<feature type="region of interest" description="Disordered" evidence="2">
    <location>
        <begin position="96"/>
        <end position="129"/>
    </location>
</feature>